<evidence type="ECO:0000256" key="1">
    <source>
        <dbReference type="ARBA" id="ARBA00004651"/>
    </source>
</evidence>
<dbReference type="InterPro" id="IPR039428">
    <property type="entry name" value="NUOK/Mnh_C1-like"/>
</dbReference>
<evidence type="ECO:0000256" key="6">
    <source>
        <dbReference type="ARBA" id="ARBA00023136"/>
    </source>
</evidence>
<dbReference type="InterPro" id="IPR050601">
    <property type="entry name" value="CPA3_antiporter_subunitC"/>
</dbReference>
<dbReference type="PANTHER" id="PTHR34583">
    <property type="entry name" value="ANTIPORTER SUBUNIT MNHC2-RELATED"/>
    <property type="match status" value="1"/>
</dbReference>
<name>A0A554RU84_9ACTN</name>
<organism evidence="9 10">
    <name type="scientific">Aeromicrobium piscarium</name>
    <dbReference type="NCBI Taxonomy" id="2590901"/>
    <lineage>
        <taxon>Bacteria</taxon>
        <taxon>Bacillati</taxon>
        <taxon>Actinomycetota</taxon>
        <taxon>Actinomycetes</taxon>
        <taxon>Propionibacteriales</taxon>
        <taxon>Nocardioidaceae</taxon>
        <taxon>Aeromicrobium</taxon>
    </lineage>
</organism>
<evidence type="ECO:0000256" key="7">
    <source>
        <dbReference type="SAM" id="MobiDB-lite"/>
    </source>
</evidence>
<dbReference type="AlphaFoldDB" id="A0A554RU84"/>
<feature type="region of interest" description="Disordered" evidence="7">
    <location>
        <begin position="115"/>
        <end position="160"/>
    </location>
</feature>
<proteinExistence type="inferred from homology"/>
<dbReference type="Pfam" id="PF00420">
    <property type="entry name" value="Oxidored_q2"/>
    <property type="match status" value="1"/>
</dbReference>
<feature type="transmembrane region" description="Helical" evidence="8">
    <location>
        <begin position="72"/>
        <end position="93"/>
    </location>
</feature>
<dbReference type="Proteomes" id="UP000316988">
    <property type="component" value="Unassembled WGS sequence"/>
</dbReference>
<evidence type="ECO:0000313" key="10">
    <source>
        <dbReference type="Proteomes" id="UP000316988"/>
    </source>
</evidence>
<dbReference type="RefSeq" id="WP_143914510.1">
    <property type="nucleotide sequence ID" value="NZ_VLNT01000018.1"/>
</dbReference>
<evidence type="ECO:0000256" key="4">
    <source>
        <dbReference type="ARBA" id="ARBA00022692"/>
    </source>
</evidence>
<evidence type="ECO:0000256" key="3">
    <source>
        <dbReference type="ARBA" id="ARBA00022475"/>
    </source>
</evidence>
<accession>A0A554RU84</accession>
<dbReference type="Gene3D" id="1.10.287.3510">
    <property type="match status" value="1"/>
</dbReference>
<comment type="caution">
    <text evidence="9">The sequence shown here is derived from an EMBL/GenBank/DDBJ whole genome shotgun (WGS) entry which is preliminary data.</text>
</comment>
<keyword evidence="4 8" id="KW-0812">Transmembrane</keyword>
<keyword evidence="10" id="KW-1185">Reference proteome</keyword>
<keyword evidence="5 8" id="KW-1133">Transmembrane helix</keyword>
<comment type="similarity">
    <text evidence="2">Belongs to the CPA3 antiporters (TC 2.A.63) subunit C family.</text>
</comment>
<dbReference type="OrthoDB" id="9799219at2"/>
<dbReference type="EMBL" id="VLNT01000018">
    <property type="protein sequence ID" value="TSD57662.1"/>
    <property type="molecule type" value="Genomic_DNA"/>
</dbReference>
<protein>
    <submittedName>
        <fullName evidence="9">Na(+)/H(+) antiporter subunit C</fullName>
    </submittedName>
</protein>
<dbReference type="PANTHER" id="PTHR34583:SF2">
    <property type="entry name" value="ANTIPORTER SUBUNIT MNHC2-RELATED"/>
    <property type="match status" value="1"/>
</dbReference>
<feature type="transmembrane region" description="Helical" evidence="8">
    <location>
        <begin position="6"/>
        <end position="23"/>
    </location>
</feature>
<evidence type="ECO:0000256" key="8">
    <source>
        <dbReference type="SAM" id="Phobius"/>
    </source>
</evidence>
<evidence type="ECO:0000256" key="5">
    <source>
        <dbReference type="ARBA" id="ARBA00022989"/>
    </source>
</evidence>
<evidence type="ECO:0000313" key="9">
    <source>
        <dbReference type="EMBL" id="TSD57662.1"/>
    </source>
</evidence>
<reference evidence="9 10" key="1">
    <citation type="submission" date="2019-07" db="EMBL/GenBank/DDBJ databases">
        <authorList>
            <person name="Zhao L.H."/>
        </authorList>
    </citation>
    <scope>NUCLEOTIDE SEQUENCE [LARGE SCALE GENOMIC DNA]</scope>
    <source>
        <strain evidence="9 10">Co35</strain>
    </source>
</reference>
<sequence length="160" mass="16917">MSPNLILVIVAGVMVGTGVTLMLERSLTRILVGFVLIGNGLNVLLLIASGPAGRAPLIGEGEGPMSDPLPQAMALTAIVITMGVTAFGLALAYRAFQLTGTDDVQDDLEDDFIRRRAERDEASTTFEDTELDESLPDEEGADEPDDIGVSTDSPRGEDAR</sequence>
<keyword evidence="3" id="KW-1003">Cell membrane</keyword>
<comment type="subcellular location">
    <subcellularLocation>
        <location evidence="1">Cell membrane</location>
        <topology evidence="1">Multi-pass membrane protein</topology>
    </subcellularLocation>
</comment>
<feature type="transmembrane region" description="Helical" evidence="8">
    <location>
        <begin position="30"/>
        <end position="52"/>
    </location>
</feature>
<keyword evidence="6 8" id="KW-0472">Membrane</keyword>
<dbReference type="NCBIfam" id="NF005929">
    <property type="entry name" value="PRK07946.1"/>
    <property type="match status" value="1"/>
</dbReference>
<dbReference type="GO" id="GO:0005886">
    <property type="term" value="C:plasma membrane"/>
    <property type="evidence" value="ECO:0007669"/>
    <property type="project" value="UniProtKB-SubCell"/>
</dbReference>
<feature type="compositionally biased region" description="Acidic residues" evidence="7">
    <location>
        <begin position="127"/>
        <end position="146"/>
    </location>
</feature>
<gene>
    <name evidence="9" type="ORF">FNM00_15800</name>
</gene>
<evidence type="ECO:0000256" key="2">
    <source>
        <dbReference type="ARBA" id="ARBA00010388"/>
    </source>
</evidence>